<keyword evidence="2" id="KW-1185">Reference proteome</keyword>
<dbReference type="Proteomes" id="UP000193104">
    <property type="component" value="Unassembled WGS sequence"/>
</dbReference>
<evidence type="ECO:0000313" key="2">
    <source>
        <dbReference type="Proteomes" id="UP000193104"/>
    </source>
</evidence>
<dbReference type="AlphaFoldDB" id="A0A1X1D3N2"/>
<proteinExistence type="predicted"/>
<reference evidence="1 2" key="1">
    <citation type="journal article" date="2017" name="Antonie Van Leeuwenhoek">
        <title>Phylogenomic resolution of the bacterial genus Pantoea and its relationship with Erwinia and Tatumella.</title>
        <authorList>
            <person name="Palmer M."/>
            <person name="Steenkamp E.T."/>
            <person name="Coetzee M.P."/>
            <person name="Chan W.Y."/>
            <person name="van Zyl E."/>
            <person name="De Maayer P."/>
            <person name="Coutinho T.A."/>
            <person name="Blom J."/>
            <person name="Smits T.H."/>
            <person name="Duffy B."/>
            <person name="Venter S.N."/>
        </authorList>
    </citation>
    <scope>NUCLEOTIDE SEQUENCE [LARGE SCALE GENOMIC DNA]</scope>
    <source>
        <strain evidence="1 2">LMG 26277</strain>
    </source>
</reference>
<protein>
    <submittedName>
        <fullName evidence="1">Uncharacterized protein</fullName>
    </submittedName>
</protein>
<dbReference type="RefSeq" id="WP_128602360.1">
    <property type="nucleotide sequence ID" value="NZ_MLFS01000053.1"/>
</dbReference>
<organism evidence="1 2">
    <name type="scientific">Pantoea wallisii</name>
    <dbReference type="NCBI Taxonomy" id="1076551"/>
    <lineage>
        <taxon>Bacteria</taxon>
        <taxon>Pseudomonadati</taxon>
        <taxon>Pseudomonadota</taxon>
        <taxon>Gammaproteobacteria</taxon>
        <taxon>Enterobacterales</taxon>
        <taxon>Erwiniaceae</taxon>
        <taxon>Pantoea</taxon>
    </lineage>
</organism>
<sequence length="473" mass="50136">MINGIGLYNHVSLSPGGSGRVVQSSAVNRAAQNTLTADASTKVTFSEATEAISAIYKITPARVTASSNISAGMQSQAMGALHAKGVGMNGMGSALLSALTTQRADTVISVPASAAGSSDTQSAIALDITTQSGVSVSLQMTRQQDGVAMALKTTHGKLSDDEAAAVSALSGALQKALDSLDSDGGKPDLSELLKFDAQQLKSVDLKTDVRRGDTVLQSLNLHADDTTRWLGFHNADASFKLTTDMRSLAQASNAGQQQSALNQWSDKFDKAAQRGHGDRDALALFKTSFAQLNGTSEQASKAISGPQSITVGASAAQAGAISGLADFSASYQQTARSVNPMKPEEEDTFGIEVAQQSSEQKNGSTQSMKQDTLFKLNASFHTALDASHPLALNEMKSSQNYHYHQVHDEERTSTDVTQDAKGNLTAHFSQQLTQRETVKTYQMAKLVESIETPHSEKSEWTRSYVPAMFHAKA</sequence>
<gene>
    <name evidence="1" type="ORF">HA48_16615</name>
</gene>
<evidence type="ECO:0000313" key="1">
    <source>
        <dbReference type="EMBL" id="ORM71278.1"/>
    </source>
</evidence>
<accession>A0A1X1D3N2</accession>
<comment type="caution">
    <text evidence="1">The sequence shown here is derived from an EMBL/GenBank/DDBJ whole genome shotgun (WGS) entry which is preliminary data.</text>
</comment>
<dbReference type="OrthoDB" id="5941093at2"/>
<dbReference type="EMBL" id="MLFS01000053">
    <property type="protein sequence ID" value="ORM71278.1"/>
    <property type="molecule type" value="Genomic_DNA"/>
</dbReference>
<name>A0A1X1D3N2_9GAMM</name>